<dbReference type="EMBL" id="JAMZMK010009779">
    <property type="protein sequence ID" value="KAI7734224.1"/>
    <property type="molecule type" value="Genomic_DNA"/>
</dbReference>
<evidence type="ECO:0000313" key="3">
    <source>
        <dbReference type="Proteomes" id="UP001206925"/>
    </source>
</evidence>
<organism evidence="2 3">
    <name type="scientific">Ambrosia artemisiifolia</name>
    <name type="common">Common ragweed</name>
    <dbReference type="NCBI Taxonomy" id="4212"/>
    <lineage>
        <taxon>Eukaryota</taxon>
        <taxon>Viridiplantae</taxon>
        <taxon>Streptophyta</taxon>
        <taxon>Embryophyta</taxon>
        <taxon>Tracheophyta</taxon>
        <taxon>Spermatophyta</taxon>
        <taxon>Magnoliopsida</taxon>
        <taxon>eudicotyledons</taxon>
        <taxon>Gunneridae</taxon>
        <taxon>Pentapetalae</taxon>
        <taxon>asterids</taxon>
        <taxon>campanulids</taxon>
        <taxon>Asterales</taxon>
        <taxon>Asteraceae</taxon>
        <taxon>Asteroideae</taxon>
        <taxon>Heliantheae alliance</taxon>
        <taxon>Heliantheae</taxon>
        <taxon>Ambrosia</taxon>
    </lineage>
</organism>
<reference evidence="2" key="1">
    <citation type="submission" date="2022-06" db="EMBL/GenBank/DDBJ databases">
        <title>Uncovering the hologenomic basis of an extraordinary plant invasion.</title>
        <authorList>
            <person name="Bieker V.C."/>
            <person name="Martin M.D."/>
            <person name="Gilbert T."/>
            <person name="Hodgins K."/>
            <person name="Battlay P."/>
            <person name="Petersen B."/>
            <person name="Wilson J."/>
        </authorList>
    </citation>
    <scope>NUCLEOTIDE SEQUENCE</scope>
    <source>
        <strain evidence="2">AA19_3_7</strain>
        <tissue evidence="2">Leaf</tissue>
    </source>
</reference>
<feature type="region of interest" description="Disordered" evidence="1">
    <location>
        <begin position="31"/>
        <end position="51"/>
    </location>
</feature>
<keyword evidence="3" id="KW-1185">Reference proteome</keyword>
<evidence type="ECO:0000256" key="1">
    <source>
        <dbReference type="SAM" id="MobiDB-lite"/>
    </source>
</evidence>
<protein>
    <submittedName>
        <fullName evidence="2">Uncharacterized protein</fullName>
    </submittedName>
</protein>
<comment type="caution">
    <text evidence="2">The sequence shown here is derived from an EMBL/GenBank/DDBJ whole genome shotgun (WGS) entry which is preliminary data.</text>
</comment>
<dbReference type="AlphaFoldDB" id="A0AAD5C503"/>
<dbReference type="Proteomes" id="UP001206925">
    <property type="component" value="Unassembled WGS sequence"/>
</dbReference>
<accession>A0AAD5C503</accession>
<name>A0AAD5C503_AMBAR</name>
<gene>
    <name evidence="2" type="ORF">M8C21_004541</name>
</gene>
<evidence type="ECO:0000313" key="2">
    <source>
        <dbReference type="EMBL" id="KAI7734224.1"/>
    </source>
</evidence>
<sequence>MDGMVSIGHWTAGCTILFFCQRERERAFLERNKKRDRESEYTGGGGCSEATRGDLSYILAKVAFCSSRILMERGKSIIYTHMIN</sequence>
<feature type="compositionally biased region" description="Basic and acidic residues" evidence="1">
    <location>
        <begin position="31"/>
        <end position="40"/>
    </location>
</feature>
<proteinExistence type="predicted"/>